<keyword evidence="1" id="KW-0472">Membrane</keyword>
<feature type="transmembrane region" description="Helical" evidence="1">
    <location>
        <begin position="156"/>
        <end position="179"/>
    </location>
</feature>
<feature type="transmembrane region" description="Helical" evidence="1">
    <location>
        <begin position="207"/>
        <end position="230"/>
    </location>
</feature>
<feature type="transmembrane region" description="Helical" evidence="1">
    <location>
        <begin position="71"/>
        <end position="92"/>
    </location>
</feature>
<evidence type="ECO:0000313" key="2">
    <source>
        <dbReference type="EMBL" id="CAK9069127.1"/>
    </source>
</evidence>
<comment type="caution">
    <text evidence="2">The sequence shown here is derived from an EMBL/GenBank/DDBJ whole genome shotgun (WGS) entry which is preliminary data.</text>
</comment>
<keyword evidence="3" id="KW-1185">Reference proteome</keyword>
<protein>
    <submittedName>
        <fullName evidence="2">Uncharacterized protein</fullName>
    </submittedName>
</protein>
<keyword evidence="1" id="KW-0812">Transmembrane</keyword>
<evidence type="ECO:0000256" key="1">
    <source>
        <dbReference type="SAM" id="Phobius"/>
    </source>
</evidence>
<sequence length="1261" mass="139370">MRLSELQTPTYLCASEWHEGQGAKCLCRIPHQSSRSLLAHLGGSSLMKIGSIADAAFAAERRCDTMWIPEGVALVVFALLALCGVASIEALIAHRNLMIQRRAEERASPQELVIMSTPNAQLYAGTSLAVGFAALVMTTQTVAVAILIRFGTTESVVWTMIASSGVFGVFGICLFYTVLCRNQLVQSCLNVRICVCNRPSTARVTGLLAAGVFAYVLAIAVCLLRSAVVGGSLMDAIKVIAVAVSAMVGPIMSLLKALRSSLEAEQASVQIKMKVEVFEDVVQAASGEVVSTTDPPGKRPSDRKAELQKWKTMRWSTVVSLCRSDNFLKIESSSEDVNDPSEGGELHLVKDIAWHRKMIWRLTGSSAGFLIVPSCLLAVTLTLSTTLVQTALYGCSRGELQMLEVAAYDDLHFAKWQDHYVVYSDASYQRSFTMVTGDTYAKTLEIQMSDGPQYQGDEYEQDLSNSTAEVITVKIGEMSIPRVVNVSAQGNRQSQEGTNYSVLFSPQKKLPLFLRVSDRFGSFKRCVSWGALTDSELSIPPDYGNLNVSVVFADFALGPPYSPGHILPNASKVALDTTWTTFESGSSQNLEQCKKRRIGQKGSVPRQAALVFEMFRASGSQPSSEAARVVLRRGAPVAMDVLVSLVGHSSSQQEEIPCNGSVTDEGNLVVQVSEYDPMTYKLLTLVIVPILADKHFIVQYGALPAGATDADDSNLPHFARCTESTLLQERYRPCNGPGQWETQPISLNISRWFPDLAPQFEIVPRTDAMAESNLWPLKAWHKVEVQFAGVDRPAAWSARDHGCELFSKNTNQEEWDRAMTQSADALCTLLAAGCMQHYTTRFCSIVEAALRGDMPEINPGIPPVAFLQAVACFKPFDQQKVCFGNVGPRNWQYDSVNLLFHGAMRGGRQSVSIPREILFSSLMSFDSKEEEPTYLNASFDVIVEMFLDTLDRNQLPRHNVIELFFGGALRTGCWGLIEKLMVKAKSSRSTNPFANFREKAKGAWEGLLLRRGSPRFNASQWLIKISETFGPEMLKNLVQVAVREGHYLSVPQAMTSFLKFSGKGLQELDIDLLTPLAVSDLGIILKWTPNLNTLFVKCWNCGPRQSSMSHQDGFFSALAKLPKLRRMELPAFTMSVPVFEHFVETLLRRDQLAERVPMRKLYLHAFKEEQPFEPRLIGAFAPICIIHLEVAGFLKTAEDARTVEEAFKASSQTSNSTTASGQPWSCLKSMRLEDLHKFQNESKAVEDAIKHFPNNVYLKDH</sequence>
<organism evidence="2 3">
    <name type="scientific">Durusdinium trenchii</name>
    <dbReference type="NCBI Taxonomy" id="1381693"/>
    <lineage>
        <taxon>Eukaryota</taxon>
        <taxon>Sar</taxon>
        <taxon>Alveolata</taxon>
        <taxon>Dinophyceae</taxon>
        <taxon>Suessiales</taxon>
        <taxon>Symbiodiniaceae</taxon>
        <taxon>Durusdinium</taxon>
    </lineage>
</organism>
<name>A0ABP0P0Y1_9DINO</name>
<gene>
    <name evidence="2" type="ORF">CCMP2556_LOCUS33979</name>
</gene>
<reference evidence="2 3" key="1">
    <citation type="submission" date="2024-02" db="EMBL/GenBank/DDBJ databases">
        <authorList>
            <person name="Chen Y."/>
            <person name="Shah S."/>
            <person name="Dougan E. K."/>
            <person name="Thang M."/>
            <person name="Chan C."/>
        </authorList>
    </citation>
    <scope>NUCLEOTIDE SEQUENCE [LARGE SCALE GENOMIC DNA]</scope>
</reference>
<accession>A0ABP0P0Y1</accession>
<keyword evidence="1" id="KW-1133">Transmembrane helix</keyword>
<dbReference type="EMBL" id="CAXAMN010022406">
    <property type="protein sequence ID" value="CAK9069127.1"/>
    <property type="molecule type" value="Genomic_DNA"/>
</dbReference>
<dbReference type="Proteomes" id="UP001642484">
    <property type="component" value="Unassembled WGS sequence"/>
</dbReference>
<feature type="transmembrane region" description="Helical" evidence="1">
    <location>
        <begin position="367"/>
        <end position="388"/>
    </location>
</feature>
<proteinExistence type="predicted"/>
<evidence type="ECO:0000313" key="3">
    <source>
        <dbReference type="Proteomes" id="UP001642484"/>
    </source>
</evidence>
<feature type="transmembrane region" description="Helical" evidence="1">
    <location>
        <begin position="236"/>
        <end position="255"/>
    </location>
</feature>
<feature type="transmembrane region" description="Helical" evidence="1">
    <location>
        <begin position="122"/>
        <end position="150"/>
    </location>
</feature>